<feature type="compositionally biased region" description="Basic and acidic residues" evidence="1">
    <location>
        <begin position="95"/>
        <end position="105"/>
    </location>
</feature>
<feature type="compositionally biased region" description="Polar residues" evidence="1">
    <location>
        <begin position="120"/>
        <end position="140"/>
    </location>
</feature>
<dbReference type="Proteomes" id="UP001163846">
    <property type="component" value="Unassembled WGS sequence"/>
</dbReference>
<feature type="compositionally biased region" description="Acidic residues" evidence="1">
    <location>
        <begin position="80"/>
        <end position="94"/>
    </location>
</feature>
<keyword evidence="4" id="KW-1185">Reference proteome</keyword>
<proteinExistence type="predicted"/>
<organism evidence="3 4">
    <name type="scientific">Lentinula raphanica</name>
    <dbReference type="NCBI Taxonomy" id="153919"/>
    <lineage>
        <taxon>Eukaryota</taxon>
        <taxon>Fungi</taxon>
        <taxon>Dikarya</taxon>
        <taxon>Basidiomycota</taxon>
        <taxon>Agaricomycotina</taxon>
        <taxon>Agaricomycetes</taxon>
        <taxon>Agaricomycetidae</taxon>
        <taxon>Agaricales</taxon>
        <taxon>Marasmiineae</taxon>
        <taxon>Omphalotaceae</taxon>
        <taxon>Lentinula</taxon>
    </lineage>
</organism>
<reference evidence="3" key="1">
    <citation type="submission" date="2022-08" db="EMBL/GenBank/DDBJ databases">
        <authorList>
            <consortium name="DOE Joint Genome Institute"/>
            <person name="Min B."/>
            <person name="Riley R."/>
            <person name="Sierra-Patev S."/>
            <person name="Naranjo-Ortiz M."/>
            <person name="Looney B."/>
            <person name="Konkel Z."/>
            <person name="Slot J.C."/>
            <person name="Sakamoto Y."/>
            <person name="Steenwyk J.L."/>
            <person name="Rokas A."/>
            <person name="Carro J."/>
            <person name="Camarero S."/>
            <person name="Ferreira P."/>
            <person name="Molpeceres G."/>
            <person name="Ruiz-Duenas F.J."/>
            <person name="Serrano A."/>
            <person name="Henrissat B."/>
            <person name="Drula E."/>
            <person name="Hughes K.W."/>
            <person name="Mata J.L."/>
            <person name="Ishikawa N.K."/>
            <person name="Vargas-Isla R."/>
            <person name="Ushijima S."/>
            <person name="Smith C.A."/>
            <person name="Ahrendt S."/>
            <person name="Andreopoulos W."/>
            <person name="He G."/>
            <person name="Labutti K."/>
            <person name="Lipzen A."/>
            <person name="Ng V."/>
            <person name="Sandor L."/>
            <person name="Barry K."/>
            <person name="Martinez A.T."/>
            <person name="Xiao Y."/>
            <person name="Gibbons J.G."/>
            <person name="Terashima K."/>
            <person name="Hibbett D.S."/>
            <person name="Grigoriev I.V."/>
        </authorList>
    </citation>
    <scope>NUCLEOTIDE SEQUENCE</scope>
    <source>
        <strain evidence="3">TFB9207</strain>
    </source>
</reference>
<name>A0AA38UHA1_9AGAR</name>
<evidence type="ECO:0000313" key="3">
    <source>
        <dbReference type="EMBL" id="KAJ3838202.1"/>
    </source>
</evidence>
<feature type="region of interest" description="Disordered" evidence="1">
    <location>
        <begin position="120"/>
        <end position="153"/>
    </location>
</feature>
<gene>
    <name evidence="3" type="ORF">F5878DRAFT_181639</name>
</gene>
<sequence length="242" mass="27287">MLSSPLLWTLLFCPLFGKMPTRSGTDFRLYTMRPGMPIQGPQDFDLAAVLDQLHMDEQNPEHTPFEDDAQSVLSKLSELTESDNGEADSEVEDDPYPRPEGEDASSKSLFSSLHCNLSSTESFNSRFSPPDQSLPQSTEDFTPPEGLSGQKRRRWLKTQRNHQKKRKKEQLSQIRLNSFLRDITKKRVQAVQPIQVAQDVSALPHTKKGWAGLKAKLAAACPELVDLLGDEYNMELVDWNGV</sequence>
<feature type="chain" id="PRO_5041399792" evidence="2">
    <location>
        <begin position="24"/>
        <end position="242"/>
    </location>
</feature>
<feature type="region of interest" description="Disordered" evidence="1">
    <location>
        <begin position="77"/>
        <end position="108"/>
    </location>
</feature>
<evidence type="ECO:0000256" key="1">
    <source>
        <dbReference type="SAM" id="MobiDB-lite"/>
    </source>
</evidence>
<accession>A0AA38UHA1</accession>
<feature type="signal peptide" evidence="2">
    <location>
        <begin position="1"/>
        <end position="23"/>
    </location>
</feature>
<dbReference type="EMBL" id="MU806196">
    <property type="protein sequence ID" value="KAJ3838202.1"/>
    <property type="molecule type" value="Genomic_DNA"/>
</dbReference>
<evidence type="ECO:0000313" key="4">
    <source>
        <dbReference type="Proteomes" id="UP001163846"/>
    </source>
</evidence>
<comment type="caution">
    <text evidence="3">The sequence shown here is derived from an EMBL/GenBank/DDBJ whole genome shotgun (WGS) entry which is preliminary data.</text>
</comment>
<protein>
    <submittedName>
        <fullName evidence="3">Uncharacterized protein</fullName>
    </submittedName>
</protein>
<evidence type="ECO:0000256" key="2">
    <source>
        <dbReference type="SAM" id="SignalP"/>
    </source>
</evidence>
<keyword evidence="2" id="KW-0732">Signal</keyword>
<dbReference type="AlphaFoldDB" id="A0AA38UHA1"/>